<evidence type="ECO:0000256" key="5">
    <source>
        <dbReference type="HAMAP-Rule" id="MF_02126"/>
    </source>
</evidence>
<dbReference type="CDD" id="cd02440">
    <property type="entry name" value="AdoMet_MTases"/>
    <property type="match status" value="1"/>
</dbReference>
<evidence type="ECO:0000313" key="9">
    <source>
        <dbReference type="Proteomes" id="UP000824116"/>
    </source>
</evidence>
<keyword evidence="1 5" id="KW-0489">Methyltransferase</keyword>
<dbReference type="HAMAP" id="MF_02126">
    <property type="entry name" value="RF_methyltr_PrmC"/>
    <property type="match status" value="1"/>
</dbReference>
<organism evidence="8 9">
    <name type="scientific">Candidatus Mediterraneibacter stercoravium</name>
    <dbReference type="NCBI Taxonomy" id="2838685"/>
    <lineage>
        <taxon>Bacteria</taxon>
        <taxon>Bacillati</taxon>
        <taxon>Bacillota</taxon>
        <taxon>Clostridia</taxon>
        <taxon>Lachnospirales</taxon>
        <taxon>Lachnospiraceae</taxon>
        <taxon>Mediterraneibacter</taxon>
    </lineage>
</organism>
<dbReference type="InterPro" id="IPR040758">
    <property type="entry name" value="PrmC_N"/>
</dbReference>
<dbReference type="Gene3D" id="3.40.50.150">
    <property type="entry name" value="Vaccinia Virus protein VP39"/>
    <property type="match status" value="1"/>
</dbReference>
<feature type="binding site" evidence="5">
    <location>
        <begin position="209"/>
        <end position="212"/>
    </location>
    <ligand>
        <name>substrate</name>
    </ligand>
</feature>
<evidence type="ECO:0000256" key="4">
    <source>
        <dbReference type="ARBA" id="ARBA00048391"/>
    </source>
</evidence>
<reference evidence="8" key="1">
    <citation type="journal article" date="2021" name="PeerJ">
        <title>Extensive microbial diversity within the chicken gut microbiome revealed by metagenomics and culture.</title>
        <authorList>
            <person name="Gilroy R."/>
            <person name="Ravi A."/>
            <person name="Getino M."/>
            <person name="Pursley I."/>
            <person name="Horton D.L."/>
            <person name="Alikhan N.F."/>
            <person name="Baker D."/>
            <person name="Gharbi K."/>
            <person name="Hall N."/>
            <person name="Watson M."/>
            <person name="Adriaenssens E.M."/>
            <person name="Foster-Nyarko E."/>
            <person name="Jarju S."/>
            <person name="Secka A."/>
            <person name="Antonio M."/>
            <person name="Oren A."/>
            <person name="Chaudhuri R.R."/>
            <person name="La Ragione R."/>
            <person name="Hildebrand F."/>
            <person name="Pallen M.J."/>
        </authorList>
    </citation>
    <scope>NUCLEOTIDE SEQUENCE</scope>
    <source>
        <strain evidence="8">CHK196-3914</strain>
    </source>
</reference>
<dbReference type="PROSITE" id="PS00092">
    <property type="entry name" value="N6_MTASE"/>
    <property type="match status" value="1"/>
</dbReference>
<evidence type="ECO:0000256" key="3">
    <source>
        <dbReference type="ARBA" id="ARBA00022691"/>
    </source>
</evidence>
<dbReference type="NCBIfam" id="TIGR00536">
    <property type="entry name" value="hemK_fam"/>
    <property type="match status" value="1"/>
</dbReference>
<dbReference type="NCBIfam" id="TIGR03534">
    <property type="entry name" value="RF_mod_PrmC"/>
    <property type="match status" value="1"/>
</dbReference>
<dbReference type="GO" id="GO:0102559">
    <property type="term" value="F:peptide chain release factor N(5)-glutamine methyltransferase activity"/>
    <property type="evidence" value="ECO:0007669"/>
    <property type="project" value="UniProtKB-EC"/>
</dbReference>
<dbReference type="InterPro" id="IPR050320">
    <property type="entry name" value="N5-glutamine_MTase"/>
</dbReference>
<feature type="domain" description="Methyltransferase small" evidence="6">
    <location>
        <begin position="163"/>
        <end position="216"/>
    </location>
</feature>
<accession>A0A9D2G7M9</accession>
<dbReference type="EC" id="2.1.1.297" evidence="5"/>
<comment type="catalytic activity">
    <reaction evidence="4 5">
        <text>L-glutaminyl-[peptide chain release factor] + S-adenosyl-L-methionine = N(5)-methyl-L-glutaminyl-[peptide chain release factor] + S-adenosyl-L-homocysteine + H(+)</text>
        <dbReference type="Rhea" id="RHEA:42896"/>
        <dbReference type="Rhea" id="RHEA-COMP:10271"/>
        <dbReference type="Rhea" id="RHEA-COMP:10272"/>
        <dbReference type="ChEBI" id="CHEBI:15378"/>
        <dbReference type="ChEBI" id="CHEBI:30011"/>
        <dbReference type="ChEBI" id="CHEBI:57856"/>
        <dbReference type="ChEBI" id="CHEBI:59789"/>
        <dbReference type="ChEBI" id="CHEBI:61891"/>
        <dbReference type="EC" id="2.1.1.297"/>
    </reaction>
</comment>
<dbReference type="GO" id="GO:0032259">
    <property type="term" value="P:methylation"/>
    <property type="evidence" value="ECO:0007669"/>
    <property type="project" value="UniProtKB-KW"/>
</dbReference>
<evidence type="ECO:0000259" key="6">
    <source>
        <dbReference type="Pfam" id="PF05175"/>
    </source>
</evidence>
<dbReference type="GO" id="GO:0003676">
    <property type="term" value="F:nucleic acid binding"/>
    <property type="evidence" value="ECO:0007669"/>
    <property type="project" value="InterPro"/>
</dbReference>
<evidence type="ECO:0000256" key="1">
    <source>
        <dbReference type="ARBA" id="ARBA00022603"/>
    </source>
</evidence>
<comment type="caution">
    <text evidence="8">The sequence shown here is derived from an EMBL/GenBank/DDBJ whole genome shotgun (WGS) entry which is preliminary data.</text>
</comment>
<protein>
    <recommendedName>
        <fullName evidence="5">Release factor glutamine methyltransferase</fullName>
        <shortName evidence="5">RF MTase</shortName>
        <ecNumber evidence="5">2.1.1.297</ecNumber>
    </recommendedName>
    <alternativeName>
        <fullName evidence="5">N5-glutamine methyltransferase PrmC</fullName>
    </alternativeName>
    <alternativeName>
        <fullName evidence="5">Protein-(glutamine-N5) MTase PrmC</fullName>
    </alternativeName>
    <alternativeName>
        <fullName evidence="5">Protein-glutamine N-methyltransferase PrmC</fullName>
    </alternativeName>
</protein>
<dbReference type="Pfam" id="PF05175">
    <property type="entry name" value="MTS"/>
    <property type="match status" value="1"/>
</dbReference>
<dbReference type="AlphaFoldDB" id="A0A9D2G7M9"/>
<proteinExistence type="inferred from homology"/>
<comment type="function">
    <text evidence="5">Methylates the class 1 translation termination release factors RF1/PrfA and RF2/PrfB on the glutamine residue of the universally conserved GGQ motif.</text>
</comment>
<evidence type="ECO:0000313" key="8">
    <source>
        <dbReference type="EMBL" id="HIZ73752.1"/>
    </source>
</evidence>
<reference evidence="8" key="2">
    <citation type="submission" date="2021-04" db="EMBL/GenBank/DDBJ databases">
        <authorList>
            <person name="Gilroy R."/>
        </authorList>
    </citation>
    <scope>NUCLEOTIDE SEQUENCE</scope>
    <source>
        <strain evidence="8">CHK196-3914</strain>
    </source>
</reference>
<dbReference type="Pfam" id="PF17827">
    <property type="entry name" value="PrmC_N"/>
    <property type="match status" value="1"/>
</dbReference>
<keyword evidence="3 5" id="KW-0949">S-adenosyl-L-methionine</keyword>
<dbReference type="InterPro" id="IPR002052">
    <property type="entry name" value="DNA_methylase_N6_adenine_CS"/>
</dbReference>
<dbReference type="InterPro" id="IPR029063">
    <property type="entry name" value="SAM-dependent_MTases_sf"/>
</dbReference>
<comment type="caution">
    <text evidence="5">Lacks conserved residue(s) required for the propagation of feature annotation.</text>
</comment>
<dbReference type="EMBL" id="DXAY01000014">
    <property type="protein sequence ID" value="HIZ73752.1"/>
    <property type="molecule type" value="Genomic_DNA"/>
</dbReference>
<feature type="binding site" evidence="5">
    <location>
        <position position="209"/>
    </location>
    <ligand>
        <name>S-adenosyl-L-methionine</name>
        <dbReference type="ChEBI" id="CHEBI:59789"/>
    </ligand>
</feature>
<evidence type="ECO:0000256" key="2">
    <source>
        <dbReference type="ARBA" id="ARBA00022679"/>
    </source>
</evidence>
<dbReference type="InterPro" id="IPR007848">
    <property type="entry name" value="Small_mtfrase_dom"/>
</dbReference>
<name>A0A9D2G7M9_9FIRM</name>
<dbReference type="InterPro" id="IPR004556">
    <property type="entry name" value="HemK-like"/>
</dbReference>
<dbReference type="Gene3D" id="1.10.8.10">
    <property type="entry name" value="DNA helicase RuvA subunit, C-terminal domain"/>
    <property type="match status" value="1"/>
</dbReference>
<comment type="similarity">
    <text evidence="5">Belongs to the protein N5-glutamine methyltransferase family. PrmC subfamily.</text>
</comment>
<dbReference type="PANTHER" id="PTHR18895">
    <property type="entry name" value="HEMK METHYLTRANSFERASE"/>
    <property type="match status" value="1"/>
</dbReference>
<keyword evidence="2 5" id="KW-0808">Transferase</keyword>
<gene>
    <name evidence="5 8" type="primary">prmC</name>
    <name evidence="8" type="ORF">H9723_00710</name>
</gene>
<dbReference type="Proteomes" id="UP000824116">
    <property type="component" value="Unassembled WGS sequence"/>
</dbReference>
<sequence length="303" mass="33479">MTLGELYSWGQEELQKNSVADAQLDAWYLLEYVSGVSRAMYYAYPEKELAEADAEHYRSLIRKRAEHIPLQHLTGSQEFMGLEFKVNDSVLIPRQDTEILAEHALEMLQRGMVPSGQRGTAILDMCTGSGCILLSVLAHAGRSSRAGCPSSVGDGKKEDHFIEGTGADISEGALAVAEENSRRLGIQASFVQGDLFENISGRYGMILSNPPYIRTDEIAKLQDEVRLHDPLIALDGRKDGLYFYRRITEDAETFLEHGGILMFEIGCDQAEAVSALMEQNGYKNVTVKKDLAGLDRVVSGVLQ</sequence>
<feature type="binding site" evidence="5">
    <location>
        <position position="168"/>
    </location>
    <ligand>
        <name>S-adenosyl-L-methionine</name>
        <dbReference type="ChEBI" id="CHEBI:59789"/>
    </ligand>
</feature>
<dbReference type="PANTHER" id="PTHR18895:SF74">
    <property type="entry name" value="MTRF1L RELEASE FACTOR GLUTAMINE METHYLTRANSFERASE"/>
    <property type="match status" value="1"/>
</dbReference>
<dbReference type="InterPro" id="IPR019874">
    <property type="entry name" value="RF_methyltr_PrmC"/>
</dbReference>
<feature type="domain" description="Release factor glutamine methyltransferase N-terminal" evidence="7">
    <location>
        <begin position="5"/>
        <end position="75"/>
    </location>
</feature>
<evidence type="ECO:0000259" key="7">
    <source>
        <dbReference type="Pfam" id="PF17827"/>
    </source>
</evidence>
<dbReference type="SUPFAM" id="SSF53335">
    <property type="entry name" value="S-adenosyl-L-methionine-dependent methyltransferases"/>
    <property type="match status" value="1"/>
</dbReference>